<dbReference type="InterPro" id="IPR054271">
    <property type="entry name" value="DUF7002"/>
</dbReference>
<keyword evidence="2" id="KW-1185">Reference proteome</keyword>
<accession>A0ABX8AIR6</accession>
<reference evidence="1 2" key="1">
    <citation type="submission" date="2019-02" db="EMBL/GenBank/DDBJ databases">
        <title>Emended description of the genus Rhodopseudomonas and description of Rhodopseudomonas albus sp. nov., a non-phototrophic, heavy-metal-tolerant bacterium isolated from garden soil.</title>
        <authorList>
            <person name="Bao Z."/>
            <person name="Cao W.W."/>
            <person name="Sato Y."/>
            <person name="Nishizawa T."/>
            <person name="Zhao J."/>
            <person name="Guo Y."/>
            <person name="Ohta H."/>
        </authorList>
    </citation>
    <scope>NUCLEOTIDE SEQUENCE [LARGE SCALE GENOMIC DNA]</scope>
    <source>
        <strain evidence="1 2">SK50-23</strain>
    </source>
</reference>
<dbReference type="Proteomes" id="UP000682843">
    <property type="component" value="Chromosome"/>
</dbReference>
<evidence type="ECO:0000313" key="2">
    <source>
        <dbReference type="Proteomes" id="UP000682843"/>
    </source>
</evidence>
<name>A0ABX8AIR6_9BRAD</name>
<dbReference type="Pfam" id="PF22531">
    <property type="entry name" value="DUF7002"/>
    <property type="match status" value="1"/>
</dbReference>
<evidence type="ECO:0000313" key="1">
    <source>
        <dbReference type="EMBL" id="QUS42240.1"/>
    </source>
</evidence>
<gene>
    <name evidence="1" type="ORF">RPMA_03465</name>
</gene>
<organism evidence="1 2">
    <name type="scientific">Tardiphaga alba</name>
    <dbReference type="NCBI Taxonomy" id="340268"/>
    <lineage>
        <taxon>Bacteria</taxon>
        <taxon>Pseudomonadati</taxon>
        <taxon>Pseudomonadota</taxon>
        <taxon>Alphaproteobacteria</taxon>
        <taxon>Hyphomicrobiales</taxon>
        <taxon>Nitrobacteraceae</taxon>
        <taxon>Tardiphaga</taxon>
    </lineage>
</organism>
<sequence>MAEAGSWESIKKHGLLSATALLDLYKVTGMARTAIESERRPESVKVTADGLEGAIIRDNKPMTASALEKCLDPDITPKEWFELLNDRSFFWLSRDRLRTLLGAKAYRGRPQTVLTVDTQSLLKAHRETVQLSPINSGATLYNPQPRGRNTFSSIADYPFEEWRKKRNLANSIVELVVPGGVKDIADHVVAVHSFEKGVSTELWRRPGSSPDDGP</sequence>
<proteinExistence type="predicted"/>
<dbReference type="EMBL" id="CP036498">
    <property type="protein sequence ID" value="QUS42240.1"/>
    <property type="molecule type" value="Genomic_DNA"/>
</dbReference>
<protein>
    <submittedName>
        <fullName evidence="1">Uncharacterized protein</fullName>
    </submittedName>
</protein>